<dbReference type="Proteomes" id="UP000181898">
    <property type="component" value="Chromosome"/>
</dbReference>
<protein>
    <recommendedName>
        <fullName evidence="4">Cardiolipin synthetase</fullName>
    </recommendedName>
</protein>
<evidence type="ECO:0000313" key="3">
    <source>
        <dbReference type="Proteomes" id="UP000181898"/>
    </source>
</evidence>
<evidence type="ECO:0000256" key="1">
    <source>
        <dbReference type="SAM" id="SignalP"/>
    </source>
</evidence>
<dbReference type="KEGG" id="ten:LPB136_07355"/>
<accession>A0A1L3JJA0</accession>
<organism evidence="2 3">
    <name type="scientific">Tenacibaculum todarodis</name>
    <dbReference type="NCBI Taxonomy" id="1850252"/>
    <lineage>
        <taxon>Bacteria</taxon>
        <taxon>Pseudomonadati</taxon>
        <taxon>Bacteroidota</taxon>
        <taxon>Flavobacteriia</taxon>
        <taxon>Flavobacteriales</taxon>
        <taxon>Flavobacteriaceae</taxon>
        <taxon>Tenacibaculum</taxon>
    </lineage>
</organism>
<dbReference type="OrthoDB" id="6077795at2"/>
<sequence>MKISLKIFLLFFISILFNNCTTADLVGSWKSPDIDTLTVTKILVIGMTPNVNARREFKKKIKDEYAVRGIEAVMSLDVLDSNFTFDSLPENQIKIIENILTSNFYDAVLFTKVKGIEDRVVYNDNFERKEYLDVKFKEDYNNHLKIINDPKYYDKYKVYHAETSLYCICPTKDRDLAWKGSINIVDPTSVEETVNDYVNVLILAMEELNLIPEK</sequence>
<proteinExistence type="predicted"/>
<evidence type="ECO:0008006" key="4">
    <source>
        <dbReference type="Google" id="ProtNLM"/>
    </source>
</evidence>
<dbReference type="AlphaFoldDB" id="A0A1L3JJA0"/>
<keyword evidence="1" id="KW-0732">Signal</keyword>
<evidence type="ECO:0000313" key="2">
    <source>
        <dbReference type="EMBL" id="APG65172.1"/>
    </source>
</evidence>
<name>A0A1L3JJA0_9FLAO</name>
<reference evidence="2 3" key="1">
    <citation type="submission" date="2016-11" db="EMBL/GenBank/DDBJ databases">
        <title>Tenacibaculum sp. LPB0136, isolated from marine environment.</title>
        <authorList>
            <person name="Kim E."/>
            <person name="Yi H."/>
        </authorList>
    </citation>
    <scope>NUCLEOTIDE SEQUENCE [LARGE SCALE GENOMIC DNA]</scope>
    <source>
        <strain evidence="2 3">LPB0136</strain>
    </source>
</reference>
<dbReference type="STRING" id="1850252.LPB136_07355"/>
<gene>
    <name evidence="2" type="ORF">LPB136_07355</name>
</gene>
<keyword evidence="3" id="KW-1185">Reference proteome</keyword>
<dbReference type="EMBL" id="CP018155">
    <property type="protein sequence ID" value="APG65172.1"/>
    <property type="molecule type" value="Genomic_DNA"/>
</dbReference>
<dbReference type="RefSeq" id="WP_072555543.1">
    <property type="nucleotide sequence ID" value="NZ_CP018155.1"/>
</dbReference>
<feature type="chain" id="PRO_5012069186" description="Cardiolipin synthetase" evidence="1">
    <location>
        <begin position="24"/>
        <end position="214"/>
    </location>
</feature>
<feature type="signal peptide" evidence="1">
    <location>
        <begin position="1"/>
        <end position="23"/>
    </location>
</feature>